<protein>
    <submittedName>
        <fullName evidence="1">Uncharacterized protein</fullName>
    </submittedName>
</protein>
<reference evidence="1" key="1">
    <citation type="submission" date="2014-05" db="EMBL/GenBank/DDBJ databases">
        <authorList>
            <person name="Chronopoulou M."/>
        </authorList>
    </citation>
    <scope>NUCLEOTIDE SEQUENCE</scope>
    <source>
        <tissue evidence="1">Whole organism</tissue>
    </source>
</reference>
<accession>A0A0K2TXJ6</accession>
<organism evidence="1">
    <name type="scientific">Lepeophtheirus salmonis</name>
    <name type="common">Salmon louse</name>
    <name type="synonym">Caligus salmonis</name>
    <dbReference type="NCBI Taxonomy" id="72036"/>
    <lineage>
        <taxon>Eukaryota</taxon>
        <taxon>Metazoa</taxon>
        <taxon>Ecdysozoa</taxon>
        <taxon>Arthropoda</taxon>
        <taxon>Crustacea</taxon>
        <taxon>Multicrustacea</taxon>
        <taxon>Hexanauplia</taxon>
        <taxon>Copepoda</taxon>
        <taxon>Siphonostomatoida</taxon>
        <taxon>Caligidae</taxon>
        <taxon>Lepeophtheirus</taxon>
    </lineage>
</organism>
<name>A0A0K2TXJ6_LEPSM</name>
<proteinExistence type="predicted"/>
<dbReference type="AlphaFoldDB" id="A0A0K2TXJ6"/>
<sequence>MILAVVSSKGHVMHPFPFKQGLKLNSNI</sequence>
<dbReference type="EMBL" id="HACA01013031">
    <property type="protein sequence ID" value="CDW30392.1"/>
    <property type="molecule type" value="Transcribed_RNA"/>
</dbReference>
<evidence type="ECO:0000313" key="1">
    <source>
        <dbReference type="EMBL" id="CDW30392.1"/>
    </source>
</evidence>